<dbReference type="Pfam" id="PF05834">
    <property type="entry name" value="Lycopene_cycl"/>
    <property type="match status" value="1"/>
</dbReference>
<evidence type="ECO:0000313" key="2">
    <source>
        <dbReference type="Proteomes" id="UP001442841"/>
    </source>
</evidence>
<keyword evidence="2" id="KW-1185">Reference proteome</keyword>
<protein>
    <submittedName>
        <fullName evidence="1">Lycopene cyclase family protein</fullName>
    </submittedName>
</protein>
<dbReference type="Gene3D" id="3.50.50.60">
    <property type="entry name" value="FAD/NAD(P)-binding domain"/>
    <property type="match status" value="1"/>
</dbReference>
<dbReference type="SUPFAM" id="SSF51905">
    <property type="entry name" value="FAD/NAD(P)-binding domain"/>
    <property type="match status" value="1"/>
</dbReference>
<accession>A0ABZ3FN47</accession>
<gene>
    <name evidence="1" type="ORF">AADG42_02690</name>
</gene>
<organism evidence="1 2">
    <name type="scientific">Ammonicoccus fulvus</name>
    <dbReference type="NCBI Taxonomy" id="3138240"/>
    <lineage>
        <taxon>Bacteria</taxon>
        <taxon>Bacillati</taxon>
        <taxon>Actinomycetota</taxon>
        <taxon>Actinomycetes</taxon>
        <taxon>Propionibacteriales</taxon>
        <taxon>Propionibacteriaceae</taxon>
        <taxon>Ammonicoccus</taxon>
    </lineage>
</organism>
<reference evidence="1 2" key="1">
    <citation type="submission" date="2024-04" db="EMBL/GenBank/DDBJ databases">
        <title>Isolation of an actinomycete strain from pig manure.</title>
        <authorList>
            <person name="Gong T."/>
            <person name="Yu Z."/>
            <person name="An M."/>
            <person name="Wei C."/>
            <person name="Yang W."/>
            <person name="Liu L."/>
        </authorList>
    </citation>
    <scope>NUCLEOTIDE SEQUENCE [LARGE SCALE GENOMIC DNA]</scope>
    <source>
        <strain evidence="1 2">ZF39</strain>
    </source>
</reference>
<dbReference type="RefSeq" id="WP_425307691.1">
    <property type="nucleotide sequence ID" value="NZ_CP154795.1"/>
</dbReference>
<dbReference type="InterPro" id="IPR036188">
    <property type="entry name" value="FAD/NAD-bd_sf"/>
</dbReference>
<dbReference type="Proteomes" id="UP001442841">
    <property type="component" value="Chromosome"/>
</dbReference>
<sequence>MAAVIDVAIVGLGPAGRALAAHCLRRGLSVLAVDPRPDAVWRPTYGVWVDEVADLPETVFRSRVRGPEVRAAGIHRLERTYGILDNRRLREALSLEGATIRETSLSDTQVATLRGEARVVVDARGARPARATSSSPGRAEDAAPAQTAYGIVVPSVAAAPALEGAPALLMDWRTDWAERFPPRGPASFLYAIPLGDDRVLLEETCLAAAPAYPIGELEARLRRRLLARGVARSVIDDPIERETVFIPMRGRAAVAPPGILAIGTAGRGGNVVTGYSVAHSLATAPRLATRLATGDSVTEVDPSGPADSIRDAGLRALLALDVAGTMALFDAFGALPPGQQKSFMSRSSSAFEVARSMWGMFARMPIPGRRALVRATLGPRRQERL</sequence>
<dbReference type="PANTHER" id="PTHR39757:SF5">
    <property type="entry name" value="OS02G0190600 PROTEIN"/>
    <property type="match status" value="1"/>
</dbReference>
<dbReference type="EMBL" id="CP154795">
    <property type="protein sequence ID" value="XAN06258.1"/>
    <property type="molecule type" value="Genomic_DNA"/>
</dbReference>
<dbReference type="PANTHER" id="PTHR39757">
    <property type="match status" value="1"/>
</dbReference>
<evidence type="ECO:0000313" key="1">
    <source>
        <dbReference type="EMBL" id="XAN06258.1"/>
    </source>
</evidence>
<name>A0ABZ3FN47_9ACTN</name>
<proteinExistence type="predicted"/>